<dbReference type="CDD" id="cd00167">
    <property type="entry name" value="SANT"/>
    <property type="match status" value="1"/>
</dbReference>
<feature type="compositionally biased region" description="Basic and acidic residues" evidence="1">
    <location>
        <begin position="188"/>
        <end position="206"/>
    </location>
</feature>
<evidence type="ECO:0000256" key="1">
    <source>
        <dbReference type="SAM" id="MobiDB-lite"/>
    </source>
</evidence>
<sequence>MTADELDTSDAMAIDSPQVKQEEKPIVLSPEQERVRAKQEWIKQLRLKFCIRPEPEFKTTENIIHPDGTLNQDYFRPPRGAKRKPTRKWTDTEKDLLIQGIEKYGIGSFGEISKELLPEWTTNELRIKCMRLIGRQNLQLYRGWKGNADDIAREYNYNKEIGVKYGTLKQGVLVYDDDGKVEKELREYHKNKAKQKMDDQKKKAQSNDEDVDMN</sequence>
<dbReference type="EMBL" id="LK023318">
    <property type="protein sequence ID" value="CDS05891.1"/>
    <property type="molecule type" value="Genomic_DNA"/>
</dbReference>
<proteinExistence type="predicted"/>
<dbReference type="Gene3D" id="1.10.10.60">
    <property type="entry name" value="Homeodomain-like"/>
    <property type="match status" value="1"/>
</dbReference>
<reference evidence="3" key="1">
    <citation type="journal article" date="2014" name="Genome Announc.">
        <title>De novo whole-genome sequence and genome annotation of Lichtheimia ramosa.</title>
        <authorList>
            <person name="Linde J."/>
            <person name="Schwartze V."/>
            <person name="Binder U."/>
            <person name="Lass-Florl C."/>
            <person name="Voigt K."/>
            <person name="Horn F."/>
        </authorList>
    </citation>
    <scope>NUCLEOTIDE SEQUENCE</scope>
    <source>
        <strain evidence="3">JMRC FSU:6197</strain>
    </source>
</reference>
<evidence type="ECO:0000313" key="3">
    <source>
        <dbReference type="EMBL" id="CDS05891.1"/>
    </source>
</evidence>
<organism evidence="3">
    <name type="scientific">Lichtheimia ramosa</name>
    <dbReference type="NCBI Taxonomy" id="688394"/>
    <lineage>
        <taxon>Eukaryota</taxon>
        <taxon>Fungi</taxon>
        <taxon>Fungi incertae sedis</taxon>
        <taxon>Mucoromycota</taxon>
        <taxon>Mucoromycotina</taxon>
        <taxon>Mucoromycetes</taxon>
        <taxon>Mucorales</taxon>
        <taxon>Lichtheimiaceae</taxon>
        <taxon>Lichtheimia</taxon>
    </lineage>
</organism>
<dbReference type="AlphaFoldDB" id="A0A077WE26"/>
<protein>
    <recommendedName>
        <fullName evidence="2">Myb-like domain-containing protein</fullName>
    </recommendedName>
</protein>
<feature type="region of interest" description="Disordered" evidence="1">
    <location>
        <begin position="188"/>
        <end position="214"/>
    </location>
</feature>
<name>A0A077WE26_9FUNG</name>
<dbReference type="InterPro" id="IPR009057">
    <property type="entry name" value="Homeodomain-like_sf"/>
</dbReference>
<feature type="region of interest" description="Disordered" evidence="1">
    <location>
        <begin position="68"/>
        <end position="88"/>
    </location>
</feature>
<dbReference type="InterPro" id="IPR001005">
    <property type="entry name" value="SANT/Myb"/>
</dbReference>
<dbReference type="OrthoDB" id="608866at2759"/>
<gene>
    <name evidence="3" type="ORF">LRAMOSA08419</name>
</gene>
<feature type="region of interest" description="Disordered" evidence="1">
    <location>
        <begin position="1"/>
        <end position="27"/>
    </location>
</feature>
<feature type="domain" description="Myb-like" evidence="2">
    <location>
        <begin position="85"/>
        <end position="135"/>
    </location>
</feature>
<dbReference type="SUPFAM" id="SSF46689">
    <property type="entry name" value="Homeodomain-like"/>
    <property type="match status" value="1"/>
</dbReference>
<evidence type="ECO:0000259" key="2">
    <source>
        <dbReference type="SMART" id="SM00717"/>
    </source>
</evidence>
<dbReference type="SMART" id="SM00717">
    <property type="entry name" value="SANT"/>
    <property type="match status" value="1"/>
</dbReference>
<accession>A0A077WE26</accession>